<protein>
    <submittedName>
        <fullName evidence="1">Uncharacterized protein</fullName>
    </submittedName>
</protein>
<name>A0A482XD86_LAOST</name>
<sequence>MDTVSFQGKLLHSKQTGYNGDSLVIGAAPVFSIEEIKSQNQVSKPINPEYKNGAAKPQADPSYKCMKLSEKHRYKDTYGTMVMNRSTRSYQLTATETRSPVTFSEYFVYISKELFTCTEPENKLPQALKIVNQLMSVKEIFEIKYYDGVEVSSINHLGDDRRVKIIETKYVFTNSTGEYTMSYDGLSEETSDEIGVYHIPDFISEHTLYGKKITKERKWGTETTFGDFKEWSTLIDSPETIHISDSGNSLKLGYNRIKVRKLYEGAFTPECYQQIGRKTNGILYAEVGDRDFSKIFTFVKREVWLCTANAHEGNVKVESFLRVVTEMIGRTRVKTLAYENGLTSLYSISIPGGVSIRFSTLGYFEPNTRELGSGNVRLEFVEPGKIQSIIKWNPESLCVRAKNFDHEFPTIFMVKINEDDIMHKNQEIDEMDEPKYYRYIHREVHYCDYSIASFYRIVNMIEVLVPVREIETVDGVQLFQTLLDNNKKSVNIVETKYVEYSSRRQIMVKGIRMNFIKHRIHSMHPTFERRFNKFAISKSLDETIPRIGHSPNRISEDRDVDPNWDPKNFKKLSVGEGDDVITINVDLTTDTVNDKNDIADCELSNTNPINLLQQFRISNGGKFKADESLLSYYFEKVVSEVWICKVLGKDTFFRILTEQSLKKQVITKIAEIKFTDMDRVWIEIENDGFEVKMKGIRYVLNVANRPINYLGHLVFEEKPRSGKWQSGTQKFLNNVDNPIRELEYHEAEKELSYNLDRQKKYDCVLNKDGDNLEIGSKWERLFGTRDSIIHCQIHEKKEGVVDEKYRTKISWKKNNKNEVENHSNVLENYFENIKQEIWKCSDQHGNKVLRILNQLSVQKNSERNKKSDIGHIYYHDGVSILWGARPDSQIQIIEVKYLDPIDCAVLKFEGKVELTGYDAGNIGVTENLKLAKELVKHDLHYLLGENEIYKTVINSKGIILKVGEQSDDLSSSSFREMTCEKSKKVDQKDDKLIPKVAITMNSVEKEDFVSVALPNSTEINKYFEFSQEIWDCQIVGQQPCKRVVNKLKLRESIQVAQVYHFENVIVNHLDGDVQIEETKILMKCGRKIDFKGVVHLLSGEPIIEESHLHTLGKPFRDFLYFLDTETVYLANPSPIGRTVEIGTHWQKEFQNENNQVVRCERVIKKAYDNDFGTSVFADSFTAKQMNDIHCYLWVEIEKKSPHLFEEVDQDVWQCTIDGNLVFYRVINNLFISKKMTNIYYHDGVEVRSQVLPDKSTVIQITELKYIEPNTNKVLKYDGKVKMQANNVVDRLTQISPKVTEKYLVPLRESFAGDAFRGEASSETPYTLDALRIYSLKKATETSNGVIHGIVYSEKLTTIFTDSGYRRFKIGSHWNEVFTTNGGTMRCLLDEWNKPIHLRYMPIVMEYIDDKLYELDEDGLEEIFEIKKIELWICTNEHDTILRVVTVLSGKIPIFSIRHYDGVSVSIFELQPGIKSVEVIETVYIDPKTSKLLKYGGDLEQTRKTSEGDLTTIDSFSRQTSTFFRSITPKIRKAWYWLVRK</sequence>
<dbReference type="InParanoid" id="A0A482XD86"/>
<proteinExistence type="predicted"/>
<evidence type="ECO:0000313" key="2">
    <source>
        <dbReference type="Proteomes" id="UP000291343"/>
    </source>
</evidence>
<dbReference type="SMR" id="A0A482XD86"/>
<organism evidence="1 2">
    <name type="scientific">Laodelphax striatellus</name>
    <name type="common">Small brown planthopper</name>
    <name type="synonym">Delphax striatella</name>
    <dbReference type="NCBI Taxonomy" id="195883"/>
    <lineage>
        <taxon>Eukaryota</taxon>
        <taxon>Metazoa</taxon>
        <taxon>Ecdysozoa</taxon>
        <taxon>Arthropoda</taxon>
        <taxon>Hexapoda</taxon>
        <taxon>Insecta</taxon>
        <taxon>Pterygota</taxon>
        <taxon>Neoptera</taxon>
        <taxon>Paraneoptera</taxon>
        <taxon>Hemiptera</taxon>
        <taxon>Auchenorrhyncha</taxon>
        <taxon>Fulgoroidea</taxon>
        <taxon>Delphacidae</taxon>
        <taxon>Criomorphinae</taxon>
        <taxon>Laodelphax</taxon>
    </lineage>
</organism>
<dbReference type="Proteomes" id="UP000291343">
    <property type="component" value="Unassembled WGS sequence"/>
</dbReference>
<reference evidence="1 2" key="1">
    <citation type="journal article" date="2017" name="Gigascience">
        <title>Genome sequence of the small brown planthopper, Laodelphax striatellus.</title>
        <authorList>
            <person name="Zhu J."/>
            <person name="Jiang F."/>
            <person name="Wang X."/>
            <person name="Yang P."/>
            <person name="Bao Y."/>
            <person name="Zhao W."/>
            <person name="Wang W."/>
            <person name="Lu H."/>
            <person name="Wang Q."/>
            <person name="Cui N."/>
            <person name="Li J."/>
            <person name="Chen X."/>
            <person name="Luo L."/>
            <person name="Yu J."/>
            <person name="Kang L."/>
            <person name="Cui F."/>
        </authorList>
    </citation>
    <scope>NUCLEOTIDE SEQUENCE [LARGE SCALE GENOMIC DNA]</scope>
    <source>
        <strain evidence="1">Lst14</strain>
    </source>
</reference>
<gene>
    <name evidence="1" type="ORF">LSTR_LSTR001532</name>
</gene>
<keyword evidence="2" id="KW-1185">Reference proteome</keyword>
<dbReference type="EMBL" id="QKKF02012754">
    <property type="protein sequence ID" value="RZF43271.1"/>
    <property type="molecule type" value="Genomic_DNA"/>
</dbReference>
<evidence type="ECO:0000313" key="1">
    <source>
        <dbReference type="EMBL" id="RZF43271.1"/>
    </source>
</evidence>
<comment type="caution">
    <text evidence="1">The sequence shown here is derived from an EMBL/GenBank/DDBJ whole genome shotgun (WGS) entry which is preliminary data.</text>
</comment>
<accession>A0A482XD86</accession>